<feature type="compositionally biased region" description="Basic and acidic residues" evidence="1">
    <location>
        <begin position="154"/>
        <end position="173"/>
    </location>
</feature>
<evidence type="ECO:0000313" key="3">
    <source>
        <dbReference type="Proteomes" id="UP001458880"/>
    </source>
</evidence>
<dbReference type="AlphaFoldDB" id="A0AAW1JBV3"/>
<name>A0AAW1JBV3_POPJA</name>
<feature type="compositionally biased region" description="Polar residues" evidence="1">
    <location>
        <begin position="53"/>
        <end position="66"/>
    </location>
</feature>
<comment type="caution">
    <text evidence="2">The sequence shown here is derived from an EMBL/GenBank/DDBJ whole genome shotgun (WGS) entry which is preliminary data.</text>
</comment>
<feature type="compositionally biased region" description="Low complexity" evidence="1">
    <location>
        <begin position="125"/>
        <end position="139"/>
    </location>
</feature>
<reference evidence="2 3" key="1">
    <citation type="journal article" date="2024" name="BMC Genomics">
        <title>De novo assembly and annotation of Popillia japonica's genome with initial clues to its potential as an invasive pest.</title>
        <authorList>
            <person name="Cucini C."/>
            <person name="Boschi S."/>
            <person name="Funari R."/>
            <person name="Cardaioli E."/>
            <person name="Iannotti N."/>
            <person name="Marturano G."/>
            <person name="Paoli F."/>
            <person name="Bruttini M."/>
            <person name="Carapelli A."/>
            <person name="Frati F."/>
            <person name="Nardi F."/>
        </authorList>
    </citation>
    <scope>NUCLEOTIDE SEQUENCE [LARGE SCALE GENOMIC DNA]</scope>
    <source>
        <strain evidence="2">DMR45628</strain>
    </source>
</reference>
<feature type="region of interest" description="Disordered" evidence="1">
    <location>
        <begin position="34"/>
        <end position="95"/>
    </location>
</feature>
<dbReference type="Proteomes" id="UP001458880">
    <property type="component" value="Unassembled WGS sequence"/>
</dbReference>
<accession>A0AAW1JBV3</accession>
<proteinExistence type="predicted"/>
<dbReference type="EMBL" id="JASPKY010000439">
    <property type="protein sequence ID" value="KAK9700362.1"/>
    <property type="molecule type" value="Genomic_DNA"/>
</dbReference>
<organism evidence="2 3">
    <name type="scientific">Popillia japonica</name>
    <name type="common">Japanese beetle</name>
    <dbReference type="NCBI Taxonomy" id="7064"/>
    <lineage>
        <taxon>Eukaryota</taxon>
        <taxon>Metazoa</taxon>
        <taxon>Ecdysozoa</taxon>
        <taxon>Arthropoda</taxon>
        <taxon>Hexapoda</taxon>
        <taxon>Insecta</taxon>
        <taxon>Pterygota</taxon>
        <taxon>Neoptera</taxon>
        <taxon>Endopterygota</taxon>
        <taxon>Coleoptera</taxon>
        <taxon>Polyphaga</taxon>
        <taxon>Scarabaeiformia</taxon>
        <taxon>Scarabaeidae</taxon>
        <taxon>Rutelinae</taxon>
        <taxon>Popillia</taxon>
    </lineage>
</organism>
<sequence>MESEAAAVVPPEECDSGVCVNTTAEATIKLSELDGPDTAVREAEGATRLVPTPAQQTSAQQITNPAPSEPDITEPGAAAAARDGNSEPGALKDINSGVGAVASTVEETNITRRSKLEDGIGSLASEESVSENPESLSNENEAEGKLRRQNASHRLVEGVRISSKDSTDSKDKS</sequence>
<gene>
    <name evidence="2" type="ORF">QE152_g31295</name>
</gene>
<keyword evidence="3" id="KW-1185">Reference proteome</keyword>
<feature type="region of interest" description="Disordered" evidence="1">
    <location>
        <begin position="110"/>
        <end position="173"/>
    </location>
</feature>
<protein>
    <submittedName>
        <fullName evidence="2">Uncharacterized protein</fullName>
    </submittedName>
</protein>
<evidence type="ECO:0000256" key="1">
    <source>
        <dbReference type="SAM" id="MobiDB-lite"/>
    </source>
</evidence>
<evidence type="ECO:0000313" key="2">
    <source>
        <dbReference type="EMBL" id="KAK9700362.1"/>
    </source>
</evidence>